<evidence type="ECO:0000256" key="4">
    <source>
        <dbReference type="SAM" id="SignalP"/>
    </source>
</evidence>
<name>A0A8J2WJT3_9CRUS</name>
<dbReference type="SUPFAM" id="SSF52058">
    <property type="entry name" value="L domain-like"/>
    <property type="match status" value="2"/>
</dbReference>
<feature type="chain" id="PRO_5035274036" description="Membrane glycoprotein lig-1" evidence="4">
    <location>
        <begin position="23"/>
        <end position="787"/>
    </location>
</feature>
<evidence type="ECO:0000256" key="1">
    <source>
        <dbReference type="ARBA" id="ARBA00022614"/>
    </source>
</evidence>
<feature type="signal peptide" evidence="4">
    <location>
        <begin position="1"/>
        <end position="22"/>
    </location>
</feature>
<keyword evidence="2 4" id="KW-0732">Signal</keyword>
<protein>
    <recommendedName>
        <fullName evidence="7">Membrane glycoprotein lig-1</fullName>
    </recommendedName>
</protein>
<evidence type="ECO:0000313" key="6">
    <source>
        <dbReference type="Proteomes" id="UP000789390"/>
    </source>
</evidence>
<evidence type="ECO:0000256" key="3">
    <source>
        <dbReference type="ARBA" id="ARBA00022737"/>
    </source>
</evidence>
<dbReference type="GO" id="GO:0016020">
    <property type="term" value="C:membrane"/>
    <property type="evidence" value="ECO:0007669"/>
    <property type="project" value="TreeGrafter"/>
</dbReference>
<organism evidence="5 6">
    <name type="scientific">Daphnia galeata</name>
    <dbReference type="NCBI Taxonomy" id="27404"/>
    <lineage>
        <taxon>Eukaryota</taxon>
        <taxon>Metazoa</taxon>
        <taxon>Ecdysozoa</taxon>
        <taxon>Arthropoda</taxon>
        <taxon>Crustacea</taxon>
        <taxon>Branchiopoda</taxon>
        <taxon>Diplostraca</taxon>
        <taxon>Cladocera</taxon>
        <taxon>Anomopoda</taxon>
        <taxon>Daphniidae</taxon>
        <taxon>Daphnia</taxon>
    </lineage>
</organism>
<comment type="caution">
    <text evidence="5">The sequence shown here is derived from an EMBL/GenBank/DDBJ whole genome shotgun (WGS) entry which is preliminary data.</text>
</comment>
<evidence type="ECO:0000256" key="2">
    <source>
        <dbReference type="ARBA" id="ARBA00022729"/>
    </source>
</evidence>
<dbReference type="Gene3D" id="3.80.10.10">
    <property type="entry name" value="Ribonuclease Inhibitor"/>
    <property type="match status" value="2"/>
</dbReference>
<dbReference type="PANTHER" id="PTHR24364:SF18">
    <property type="entry name" value="LP06937P"/>
    <property type="match status" value="1"/>
</dbReference>
<dbReference type="OrthoDB" id="2013775at2759"/>
<accession>A0A8J2WJT3</accession>
<dbReference type="AlphaFoldDB" id="A0A8J2WJT3"/>
<dbReference type="PANTHER" id="PTHR24364">
    <property type="entry name" value="LP06937P"/>
    <property type="match status" value="1"/>
</dbReference>
<dbReference type="InterPro" id="IPR032675">
    <property type="entry name" value="LRR_dom_sf"/>
</dbReference>
<dbReference type="EMBL" id="CAKKLH010000257">
    <property type="protein sequence ID" value="CAH0107178.1"/>
    <property type="molecule type" value="Genomic_DNA"/>
</dbReference>
<keyword evidence="6" id="KW-1185">Reference proteome</keyword>
<sequence>MRAFNSICQVLVLGILLTAVLADPLRKYDTNVDDVRPGVSLSNIKGATRNSLRGIHRLQPPPSNNQRAACPEDYSPCTCELTTNGIEVTCVDIPVADITNVFFRTRNIDLYQVILTASASATGTVDLPADLLKDKRVERIYLGCPANASTKLGLTIAPSTFEFTRFNTTVFGILNCDLAGQTDMQYLKDFSVLNTLRIDDSNNIEAIATLPTPTLPALKRLYVVNCTGLENVVFPDLTPARLVRLHLQGNGLTDAGVNNILVAVASSSSVSSLQELILSNEYTMTKIPRIASFSKLGWYDVSFNAIPFMSQSTLLFNAPVNLVDLKNIGLTAIEGGAFLGNYANAEVNVENNQLTELRADVFKSMLQQMAAQPAGSGGQLIVTGNPFDCGCPLAWLIRDNQALVLVAGFLLTAVLAKPPVRTGLHRAVCPESYSPCACDLTANGLEITCTDVTVAQIVDVFFRTRNLDIYSVTLKATSATASIDLPADLLSDKRAKHIYLYCPATASPQLGLTIDRASFEFTRFNTTIFEIHNCDLIAQIDLSFLTGFTVLDKLVFDNTLNVGSIATLPANTLSLLKELAIVDCTGLDTVVFPDLTPAQIQRLFLNGNALSDAAANSILVSIGSSSSANSLVDFSLASNAMTKVPRIASFSKLVSYNVSNNAIPFISQSALIFGSRVVSLNLDNIALTAIEGGAFLGDFTFAQVTVEGNKLTEFRSDVFKSMLQQMAAQPAGSGGQVVVTGNPFDCGCPLAWLIRDNQALLPSVKNGICGGFFRFEDLNPDSYATCP</sequence>
<keyword evidence="3" id="KW-0677">Repeat</keyword>
<evidence type="ECO:0000313" key="5">
    <source>
        <dbReference type="EMBL" id="CAH0107178.1"/>
    </source>
</evidence>
<gene>
    <name evidence="5" type="ORF">DGAL_LOCUS10469</name>
</gene>
<dbReference type="Proteomes" id="UP000789390">
    <property type="component" value="Unassembled WGS sequence"/>
</dbReference>
<evidence type="ECO:0008006" key="7">
    <source>
        <dbReference type="Google" id="ProtNLM"/>
    </source>
</evidence>
<proteinExistence type="predicted"/>
<dbReference type="InterPro" id="IPR052286">
    <property type="entry name" value="Wnt_signaling_inhibitor"/>
</dbReference>
<keyword evidence="1" id="KW-0433">Leucine-rich repeat</keyword>
<reference evidence="5" key="1">
    <citation type="submission" date="2021-11" db="EMBL/GenBank/DDBJ databases">
        <authorList>
            <person name="Schell T."/>
        </authorList>
    </citation>
    <scope>NUCLEOTIDE SEQUENCE</scope>
    <source>
        <strain evidence="5">M5</strain>
    </source>
</reference>